<keyword evidence="4" id="KW-0804">Transcription</keyword>
<dbReference type="STRING" id="454006.SAMN05421825_1159"/>
<dbReference type="Gene3D" id="1.10.10.10">
    <property type="entry name" value="Winged helix-like DNA-binding domain superfamily/Winged helix DNA-binding domain"/>
    <property type="match status" value="1"/>
</dbReference>
<evidence type="ECO:0000259" key="5">
    <source>
        <dbReference type="Pfam" id="PF04542"/>
    </source>
</evidence>
<protein>
    <submittedName>
        <fullName evidence="7">RNA polymerase sigma-70 factor, ECF subfamily</fullName>
    </submittedName>
</protein>
<accession>A0A1G7IQJ7</accession>
<dbReference type="PANTHER" id="PTHR43133:SF45">
    <property type="entry name" value="RNA POLYMERASE ECF-TYPE SIGMA FACTOR"/>
    <property type="match status" value="1"/>
</dbReference>
<dbReference type="Pfam" id="PF08281">
    <property type="entry name" value="Sigma70_r4_2"/>
    <property type="match status" value="1"/>
</dbReference>
<keyword evidence="2" id="KW-0805">Transcription regulation</keyword>
<sequence>MGSSEKEFLEKIDKHKGIIFKISKMYMDNRDDQNDLFQEIVYQVWKSLSSFEGKSEFSTWLYRIALNTAIIFLKTEKRRTFIQNDDVSLYKIKEEEYNFEDEQNLKLMYESIQQLNPIDKALIFYYLEDFSGKEMAEQMGISEGNARVKLNRAKEKLKELINKKASRASA</sequence>
<dbReference type="PANTHER" id="PTHR43133">
    <property type="entry name" value="RNA POLYMERASE ECF-TYPE SIGMA FACTO"/>
    <property type="match status" value="1"/>
</dbReference>
<dbReference type="EMBL" id="FNBH01000001">
    <property type="protein sequence ID" value="SDF14903.1"/>
    <property type="molecule type" value="Genomic_DNA"/>
</dbReference>
<dbReference type="NCBIfam" id="TIGR02937">
    <property type="entry name" value="sigma70-ECF"/>
    <property type="match status" value="1"/>
</dbReference>
<comment type="similarity">
    <text evidence="1">Belongs to the sigma-70 factor family. ECF subfamily.</text>
</comment>
<dbReference type="InterPro" id="IPR007627">
    <property type="entry name" value="RNA_pol_sigma70_r2"/>
</dbReference>
<dbReference type="GO" id="GO:0003677">
    <property type="term" value="F:DNA binding"/>
    <property type="evidence" value="ECO:0007669"/>
    <property type="project" value="InterPro"/>
</dbReference>
<evidence type="ECO:0000313" key="7">
    <source>
        <dbReference type="EMBL" id="SDF14903.1"/>
    </source>
</evidence>
<proteinExistence type="inferred from homology"/>
<dbReference type="InterPro" id="IPR013249">
    <property type="entry name" value="RNA_pol_sigma70_r4_t2"/>
</dbReference>
<dbReference type="InterPro" id="IPR013325">
    <property type="entry name" value="RNA_pol_sigma_r2"/>
</dbReference>
<dbReference type="InterPro" id="IPR013324">
    <property type="entry name" value="RNA_pol_sigma_r3/r4-like"/>
</dbReference>
<evidence type="ECO:0000256" key="1">
    <source>
        <dbReference type="ARBA" id="ARBA00010641"/>
    </source>
</evidence>
<evidence type="ECO:0000256" key="3">
    <source>
        <dbReference type="ARBA" id="ARBA00023082"/>
    </source>
</evidence>
<dbReference type="InterPro" id="IPR039425">
    <property type="entry name" value="RNA_pol_sigma-70-like"/>
</dbReference>
<organism evidence="7 8">
    <name type="scientific">Epilithonimonas hungarica</name>
    <dbReference type="NCBI Taxonomy" id="454006"/>
    <lineage>
        <taxon>Bacteria</taxon>
        <taxon>Pseudomonadati</taxon>
        <taxon>Bacteroidota</taxon>
        <taxon>Flavobacteriia</taxon>
        <taxon>Flavobacteriales</taxon>
        <taxon>Weeksellaceae</taxon>
        <taxon>Chryseobacterium group</taxon>
        <taxon>Epilithonimonas</taxon>
    </lineage>
</organism>
<dbReference type="SUPFAM" id="SSF88946">
    <property type="entry name" value="Sigma2 domain of RNA polymerase sigma factors"/>
    <property type="match status" value="1"/>
</dbReference>
<dbReference type="RefSeq" id="WP_089872125.1">
    <property type="nucleotide sequence ID" value="NZ_FNBH01000001.1"/>
</dbReference>
<dbReference type="InterPro" id="IPR014284">
    <property type="entry name" value="RNA_pol_sigma-70_dom"/>
</dbReference>
<dbReference type="SUPFAM" id="SSF88659">
    <property type="entry name" value="Sigma3 and sigma4 domains of RNA polymerase sigma factors"/>
    <property type="match status" value="1"/>
</dbReference>
<dbReference type="GO" id="GO:0016987">
    <property type="term" value="F:sigma factor activity"/>
    <property type="evidence" value="ECO:0007669"/>
    <property type="project" value="UniProtKB-KW"/>
</dbReference>
<evidence type="ECO:0000256" key="4">
    <source>
        <dbReference type="ARBA" id="ARBA00023163"/>
    </source>
</evidence>
<name>A0A1G7IQJ7_9FLAO</name>
<dbReference type="Gene3D" id="1.10.1740.10">
    <property type="match status" value="1"/>
</dbReference>
<feature type="domain" description="RNA polymerase sigma-70 region 2" evidence="5">
    <location>
        <begin position="13"/>
        <end position="79"/>
    </location>
</feature>
<evidence type="ECO:0000313" key="8">
    <source>
        <dbReference type="Proteomes" id="UP000199203"/>
    </source>
</evidence>
<dbReference type="OrthoDB" id="9780326at2"/>
<dbReference type="AlphaFoldDB" id="A0A1G7IQJ7"/>
<dbReference type="GO" id="GO:0006352">
    <property type="term" value="P:DNA-templated transcription initiation"/>
    <property type="evidence" value="ECO:0007669"/>
    <property type="project" value="InterPro"/>
</dbReference>
<reference evidence="8" key="1">
    <citation type="submission" date="2016-10" db="EMBL/GenBank/DDBJ databases">
        <authorList>
            <person name="Varghese N."/>
            <person name="Submissions S."/>
        </authorList>
    </citation>
    <scope>NUCLEOTIDE SEQUENCE [LARGE SCALE GENOMIC DNA]</scope>
    <source>
        <strain evidence="8">DSM 19684</strain>
    </source>
</reference>
<dbReference type="Proteomes" id="UP000199203">
    <property type="component" value="Unassembled WGS sequence"/>
</dbReference>
<feature type="domain" description="RNA polymerase sigma factor 70 region 4 type 2" evidence="6">
    <location>
        <begin position="108"/>
        <end position="157"/>
    </location>
</feature>
<dbReference type="Pfam" id="PF04542">
    <property type="entry name" value="Sigma70_r2"/>
    <property type="match status" value="1"/>
</dbReference>
<evidence type="ECO:0000256" key="2">
    <source>
        <dbReference type="ARBA" id="ARBA00023015"/>
    </source>
</evidence>
<evidence type="ECO:0000259" key="6">
    <source>
        <dbReference type="Pfam" id="PF08281"/>
    </source>
</evidence>
<gene>
    <name evidence="7" type="ORF">SAMN05421825_1159</name>
</gene>
<keyword evidence="8" id="KW-1185">Reference proteome</keyword>
<dbReference type="InterPro" id="IPR036388">
    <property type="entry name" value="WH-like_DNA-bd_sf"/>
</dbReference>
<keyword evidence="3" id="KW-0731">Sigma factor</keyword>